<evidence type="ECO:0000313" key="2">
    <source>
        <dbReference type="Proteomes" id="UP000499080"/>
    </source>
</evidence>
<organism evidence="1 2">
    <name type="scientific">Araneus ventricosus</name>
    <name type="common">Orbweaver spider</name>
    <name type="synonym">Epeira ventricosa</name>
    <dbReference type="NCBI Taxonomy" id="182803"/>
    <lineage>
        <taxon>Eukaryota</taxon>
        <taxon>Metazoa</taxon>
        <taxon>Ecdysozoa</taxon>
        <taxon>Arthropoda</taxon>
        <taxon>Chelicerata</taxon>
        <taxon>Arachnida</taxon>
        <taxon>Araneae</taxon>
        <taxon>Araneomorphae</taxon>
        <taxon>Entelegynae</taxon>
        <taxon>Araneoidea</taxon>
        <taxon>Araneidae</taxon>
        <taxon>Araneus</taxon>
    </lineage>
</organism>
<comment type="caution">
    <text evidence="1">The sequence shown here is derived from an EMBL/GenBank/DDBJ whole genome shotgun (WGS) entry which is preliminary data.</text>
</comment>
<reference evidence="1 2" key="1">
    <citation type="journal article" date="2019" name="Sci. Rep.">
        <title>Orb-weaving spider Araneus ventricosus genome elucidates the spidroin gene catalogue.</title>
        <authorList>
            <person name="Kono N."/>
            <person name="Nakamura H."/>
            <person name="Ohtoshi R."/>
            <person name="Moran D.A.P."/>
            <person name="Shinohara A."/>
            <person name="Yoshida Y."/>
            <person name="Fujiwara M."/>
            <person name="Mori M."/>
            <person name="Tomita M."/>
            <person name="Arakawa K."/>
        </authorList>
    </citation>
    <scope>NUCLEOTIDE SEQUENCE [LARGE SCALE GENOMIC DNA]</scope>
</reference>
<name>A0A4Y2UC55_ARAVE</name>
<proteinExistence type="predicted"/>
<evidence type="ECO:0000313" key="1">
    <source>
        <dbReference type="EMBL" id="GBO09581.1"/>
    </source>
</evidence>
<dbReference type="AlphaFoldDB" id="A0A4Y2UC55"/>
<gene>
    <name evidence="1" type="ORF">AVEN_117666_1</name>
</gene>
<accession>A0A4Y2UC55</accession>
<keyword evidence="2" id="KW-1185">Reference proteome</keyword>
<dbReference type="Proteomes" id="UP000499080">
    <property type="component" value="Unassembled WGS sequence"/>
</dbReference>
<dbReference type="EMBL" id="BGPR01034955">
    <property type="protein sequence ID" value="GBO09581.1"/>
    <property type="molecule type" value="Genomic_DNA"/>
</dbReference>
<sequence length="111" mass="12505">MVSQVTSAPYGYYPTLLRNVGQVAVSPYGLLTPHHFAMWIGCRIPHFAAILITSYVDRLRFIPDGYHPTSLRNVDRLRQPHGYSPTSLRNVVDKLPSSLTATIQNHFRNVG</sequence>
<protein>
    <submittedName>
        <fullName evidence="1">Uncharacterized protein</fullName>
    </submittedName>
</protein>